<reference evidence="1 2" key="1">
    <citation type="submission" date="2021-01" db="EMBL/GenBank/DDBJ databases">
        <title>WGS of actinomycetes isolated from Thailand.</title>
        <authorList>
            <person name="Thawai C."/>
        </authorList>
    </citation>
    <scope>NUCLEOTIDE SEQUENCE [LARGE SCALE GENOMIC DNA]</scope>
    <source>
        <strain evidence="1 2">LPG 2</strain>
    </source>
</reference>
<evidence type="ECO:0008006" key="3">
    <source>
        <dbReference type="Google" id="ProtNLM"/>
    </source>
</evidence>
<organism evidence="1 2">
    <name type="scientific">Nocardia acididurans</name>
    <dbReference type="NCBI Taxonomy" id="2802282"/>
    <lineage>
        <taxon>Bacteria</taxon>
        <taxon>Bacillati</taxon>
        <taxon>Actinomycetota</taxon>
        <taxon>Actinomycetes</taxon>
        <taxon>Mycobacteriales</taxon>
        <taxon>Nocardiaceae</taxon>
        <taxon>Nocardia</taxon>
    </lineage>
</organism>
<comment type="caution">
    <text evidence="1">The sequence shown here is derived from an EMBL/GenBank/DDBJ whole genome shotgun (WGS) entry which is preliminary data.</text>
</comment>
<accession>A0ABS1MET5</accession>
<dbReference type="Proteomes" id="UP000602198">
    <property type="component" value="Unassembled WGS sequence"/>
</dbReference>
<evidence type="ECO:0000313" key="2">
    <source>
        <dbReference type="Proteomes" id="UP000602198"/>
    </source>
</evidence>
<proteinExistence type="predicted"/>
<name>A0ABS1MET5_9NOCA</name>
<sequence>MTAPPRTRHDGKQAALVLTIAAAIIGIPALIASQVPPRETLIPPTTRIEVEAAGESPDTVSFAGVGGWQQRPTGDPSTAVLQSPEDTVLIVTVANGVDNLTEAAEWRLQVLDVQGFEAEFDGGQVANPHGFHGFTCRGASDPGVCAIVGNQNLVVTLALGGERATFEQLAPILESLEVAS</sequence>
<dbReference type="RefSeq" id="WP_201953216.1">
    <property type="nucleotide sequence ID" value="NZ_JAERRJ010000011.1"/>
</dbReference>
<dbReference type="EMBL" id="JAERRJ010000011">
    <property type="protein sequence ID" value="MBL1078249.1"/>
    <property type="molecule type" value="Genomic_DNA"/>
</dbReference>
<protein>
    <recommendedName>
        <fullName evidence="3">DUF4245 domain-containing protein</fullName>
    </recommendedName>
</protein>
<gene>
    <name evidence="1" type="ORF">JK358_27955</name>
</gene>
<evidence type="ECO:0000313" key="1">
    <source>
        <dbReference type="EMBL" id="MBL1078249.1"/>
    </source>
</evidence>
<keyword evidence="2" id="KW-1185">Reference proteome</keyword>